<keyword evidence="3 6" id="KW-0687">Ribonucleoprotein</keyword>
<proteinExistence type="inferred from homology"/>
<comment type="caution">
    <text evidence="8">The sequence shown here is derived from an EMBL/GenBank/DDBJ whole genome shotgun (WGS) entry which is preliminary data.</text>
</comment>
<keyword evidence="6" id="KW-0699">rRNA-binding</keyword>
<evidence type="ECO:0000256" key="5">
    <source>
        <dbReference type="ARBA" id="ARBA00035294"/>
    </source>
</evidence>
<keyword evidence="2 6" id="KW-0689">Ribosomal protein</keyword>
<dbReference type="InterPro" id="IPR014717">
    <property type="entry name" value="Transl_elong_EF1B/ribsomal_bS6"/>
</dbReference>
<dbReference type="SUPFAM" id="SSF54995">
    <property type="entry name" value="Ribosomal protein S6"/>
    <property type="match status" value="1"/>
</dbReference>
<evidence type="ECO:0000256" key="1">
    <source>
        <dbReference type="ARBA" id="ARBA00009512"/>
    </source>
</evidence>
<protein>
    <recommendedName>
        <fullName evidence="5 6">Small ribosomal subunit protein bS6</fullName>
    </recommendedName>
</protein>
<dbReference type="PANTHER" id="PTHR21011">
    <property type="entry name" value="MITOCHONDRIAL 28S RIBOSOMAL PROTEIN S6"/>
    <property type="match status" value="1"/>
</dbReference>
<evidence type="ECO:0000256" key="3">
    <source>
        <dbReference type="ARBA" id="ARBA00023274"/>
    </source>
</evidence>
<dbReference type="InterPro" id="IPR000529">
    <property type="entry name" value="Ribosomal_bS6"/>
</dbReference>
<evidence type="ECO:0000256" key="2">
    <source>
        <dbReference type="ARBA" id="ARBA00022980"/>
    </source>
</evidence>
<dbReference type="GO" id="GO:0006412">
    <property type="term" value="P:translation"/>
    <property type="evidence" value="ECO:0007669"/>
    <property type="project" value="UniProtKB-UniRule"/>
</dbReference>
<dbReference type="Pfam" id="PF01250">
    <property type="entry name" value="Ribosomal_S6"/>
    <property type="match status" value="1"/>
</dbReference>
<dbReference type="GO" id="GO:0070181">
    <property type="term" value="F:small ribosomal subunit rRNA binding"/>
    <property type="evidence" value="ECO:0007669"/>
    <property type="project" value="TreeGrafter"/>
</dbReference>
<evidence type="ECO:0000256" key="6">
    <source>
        <dbReference type="HAMAP-Rule" id="MF_00360"/>
    </source>
</evidence>
<dbReference type="Proteomes" id="UP000712673">
    <property type="component" value="Unassembled WGS sequence"/>
</dbReference>
<evidence type="ECO:0000256" key="4">
    <source>
        <dbReference type="ARBA" id="ARBA00035104"/>
    </source>
</evidence>
<dbReference type="CDD" id="cd00473">
    <property type="entry name" value="bS6"/>
    <property type="match status" value="1"/>
</dbReference>
<feature type="region of interest" description="Disordered" evidence="7">
    <location>
        <begin position="104"/>
        <end position="169"/>
    </location>
</feature>
<dbReference type="NCBIfam" id="TIGR00166">
    <property type="entry name" value="S6"/>
    <property type="match status" value="1"/>
</dbReference>
<comment type="function">
    <text evidence="4 6">Binds together with bS18 to 16S ribosomal RNA.</text>
</comment>
<dbReference type="EMBL" id="VGLS01001111">
    <property type="protein sequence ID" value="MBM3226926.1"/>
    <property type="molecule type" value="Genomic_DNA"/>
</dbReference>
<keyword evidence="6" id="KW-0694">RNA-binding</keyword>
<dbReference type="InterPro" id="IPR020814">
    <property type="entry name" value="Ribosomal_S6_plastid/chlpt"/>
</dbReference>
<dbReference type="AlphaFoldDB" id="A0A937W4V7"/>
<dbReference type="GO" id="GO:0005840">
    <property type="term" value="C:ribosome"/>
    <property type="evidence" value="ECO:0007669"/>
    <property type="project" value="UniProtKB-KW"/>
</dbReference>
<dbReference type="Gene3D" id="3.30.70.60">
    <property type="match status" value="1"/>
</dbReference>
<dbReference type="GO" id="GO:0003735">
    <property type="term" value="F:structural constituent of ribosome"/>
    <property type="evidence" value="ECO:0007669"/>
    <property type="project" value="InterPro"/>
</dbReference>
<feature type="compositionally biased region" description="Acidic residues" evidence="7">
    <location>
        <begin position="159"/>
        <end position="169"/>
    </location>
</feature>
<accession>A0A937W4V7</accession>
<dbReference type="InterPro" id="IPR035980">
    <property type="entry name" value="Ribosomal_bS6_sf"/>
</dbReference>
<gene>
    <name evidence="6 8" type="primary">rpsF</name>
    <name evidence="8" type="ORF">FJZ47_24430</name>
</gene>
<dbReference type="GO" id="GO:1990904">
    <property type="term" value="C:ribonucleoprotein complex"/>
    <property type="evidence" value="ECO:0007669"/>
    <property type="project" value="UniProtKB-KW"/>
</dbReference>
<feature type="compositionally biased region" description="Basic and acidic residues" evidence="7">
    <location>
        <begin position="104"/>
        <end position="143"/>
    </location>
</feature>
<evidence type="ECO:0000256" key="7">
    <source>
        <dbReference type="SAM" id="MobiDB-lite"/>
    </source>
</evidence>
<dbReference type="GO" id="GO:0005737">
    <property type="term" value="C:cytoplasm"/>
    <property type="evidence" value="ECO:0007669"/>
    <property type="project" value="UniProtKB-ARBA"/>
</dbReference>
<dbReference type="HAMAP" id="MF_00360">
    <property type="entry name" value="Ribosomal_bS6"/>
    <property type="match status" value="1"/>
</dbReference>
<name>A0A937W4V7_UNCTE</name>
<reference evidence="8" key="1">
    <citation type="submission" date="2019-03" db="EMBL/GenBank/DDBJ databases">
        <title>Lake Tanganyika Metagenome-Assembled Genomes (MAGs).</title>
        <authorList>
            <person name="Tran P."/>
        </authorList>
    </citation>
    <scope>NUCLEOTIDE SEQUENCE</scope>
    <source>
        <strain evidence="8">K_DeepCast_65m_m2_066</strain>
    </source>
</reference>
<sequence length="169" mass="19748">MTTNLYETIFVLHPEMTEEEVEANIQRTVELLGNKGAEIIRIDRGGKRRLAYVMRKQRYGYYNLIHFRATPEPLPELERMYRLSERVLRYLTVRFEKEEHLTGFTRMPDDDGREEDREERRRGGRRGDFHGRGEGRYGRRGAMDDGDGGRSFNVSISAVDDDGLDDDGE</sequence>
<evidence type="ECO:0000313" key="8">
    <source>
        <dbReference type="EMBL" id="MBM3226926.1"/>
    </source>
</evidence>
<evidence type="ECO:0000313" key="9">
    <source>
        <dbReference type="Proteomes" id="UP000712673"/>
    </source>
</evidence>
<dbReference type="PANTHER" id="PTHR21011:SF1">
    <property type="entry name" value="SMALL RIBOSOMAL SUBUNIT PROTEIN BS6M"/>
    <property type="match status" value="1"/>
</dbReference>
<comment type="similarity">
    <text evidence="1 6">Belongs to the bacterial ribosomal protein bS6 family.</text>
</comment>
<organism evidence="8 9">
    <name type="scientific">Tectimicrobiota bacterium</name>
    <dbReference type="NCBI Taxonomy" id="2528274"/>
    <lineage>
        <taxon>Bacteria</taxon>
        <taxon>Pseudomonadati</taxon>
        <taxon>Nitrospinota/Tectimicrobiota group</taxon>
        <taxon>Candidatus Tectimicrobiota</taxon>
    </lineage>
</organism>